<evidence type="ECO:0000256" key="5">
    <source>
        <dbReference type="ARBA" id="ARBA00023136"/>
    </source>
</evidence>
<evidence type="ECO:0000256" key="1">
    <source>
        <dbReference type="ARBA" id="ARBA00004370"/>
    </source>
</evidence>
<keyword evidence="8" id="KW-0807">Transducer</keyword>
<keyword evidence="4" id="KW-0297">G-protein coupled receptor</keyword>
<comment type="subcellular location">
    <subcellularLocation>
        <location evidence="1">Membrane</location>
    </subcellularLocation>
</comment>
<dbReference type="InterPro" id="IPR028082">
    <property type="entry name" value="Peripla_BP_I"/>
</dbReference>
<evidence type="ECO:0000256" key="7">
    <source>
        <dbReference type="ARBA" id="ARBA00023180"/>
    </source>
</evidence>
<evidence type="ECO:0000256" key="3">
    <source>
        <dbReference type="ARBA" id="ARBA00022989"/>
    </source>
</evidence>
<keyword evidence="5" id="KW-0472">Membrane</keyword>
<keyword evidence="6" id="KW-0675">Receptor</keyword>
<reference evidence="10" key="1">
    <citation type="submission" date="2020-11" db="EMBL/GenBank/DDBJ databases">
        <authorList>
            <person name="Tran Van P."/>
        </authorList>
    </citation>
    <scope>NUCLEOTIDE SEQUENCE</scope>
</reference>
<dbReference type="OrthoDB" id="2150267at2759"/>
<dbReference type="GO" id="GO:0004965">
    <property type="term" value="F:G protein-coupled GABA receptor activity"/>
    <property type="evidence" value="ECO:0007669"/>
    <property type="project" value="InterPro"/>
</dbReference>
<feature type="domain" description="Receptor ligand binding region" evidence="9">
    <location>
        <begin position="16"/>
        <end position="115"/>
    </location>
</feature>
<dbReference type="EMBL" id="OC857177">
    <property type="protein sequence ID" value="CAD7624826.1"/>
    <property type="molecule type" value="Genomic_DNA"/>
</dbReference>
<accession>A0A7R9KL39</accession>
<dbReference type="Pfam" id="PF01094">
    <property type="entry name" value="ANF_receptor"/>
    <property type="match status" value="1"/>
</dbReference>
<evidence type="ECO:0000259" key="9">
    <source>
        <dbReference type="Pfam" id="PF01094"/>
    </source>
</evidence>
<gene>
    <name evidence="10" type="ORF">OSB1V03_LOCUS5265</name>
</gene>
<dbReference type="PANTHER" id="PTHR10519:SF74">
    <property type="entry name" value="GAMMA-AMINOBUTYRIC ACID TYPE B RECEPTOR SUBUNIT 2"/>
    <property type="match status" value="1"/>
</dbReference>
<feature type="non-terminal residue" evidence="10">
    <location>
        <position position="200"/>
    </location>
</feature>
<evidence type="ECO:0000256" key="4">
    <source>
        <dbReference type="ARBA" id="ARBA00023040"/>
    </source>
</evidence>
<dbReference type="AlphaFoldDB" id="A0A7R9KL39"/>
<dbReference type="GO" id="GO:0007214">
    <property type="term" value="P:gamma-aminobutyric acid signaling pathway"/>
    <property type="evidence" value="ECO:0007669"/>
    <property type="project" value="TreeGrafter"/>
</dbReference>
<organism evidence="10">
    <name type="scientific">Medioppia subpectinata</name>
    <dbReference type="NCBI Taxonomy" id="1979941"/>
    <lineage>
        <taxon>Eukaryota</taxon>
        <taxon>Metazoa</taxon>
        <taxon>Ecdysozoa</taxon>
        <taxon>Arthropoda</taxon>
        <taxon>Chelicerata</taxon>
        <taxon>Arachnida</taxon>
        <taxon>Acari</taxon>
        <taxon>Acariformes</taxon>
        <taxon>Sarcoptiformes</taxon>
        <taxon>Oribatida</taxon>
        <taxon>Brachypylina</taxon>
        <taxon>Oppioidea</taxon>
        <taxon>Oppiidae</taxon>
        <taxon>Medioppia</taxon>
    </lineage>
</organism>
<keyword evidence="2" id="KW-0812">Transmembrane</keyword>
<proteinExistence type="predicted"/>
<dbReference type="EMBL" id="CAJPIZ010002602">
    <property type="protein sequence ID" value="CAG2105256.1"/>
    <property type="molecule type" value="Genomic_DNA"/>
</dbReference>
<dbReference type="PANTHER" id="PTHR10519">
    <property type="entry name" value="GABA-B RECEPTOR"/>
    <property type="match status" value="1"/>
</dbReference>
<dbReference type="InterPro" id="IPR001828">
    <property type="entry name" value="ANF_lig-bd_rcpt"/>
</dbReference>
<dbReference type="PRINTS" id="PR01176">
    <property type="entry name" value="GABABRECEPTR"/>
</dbReference>
<dbReference type="InterPro" id="IPR002455">
    <property type="entry name" value="GPCR3_GABA-B"/>
</dbReference>
<evidence type="ECO:0000313" key="10">
    <source>
        <dbReference type="EMBL" id="CAD7624826.1"/>
    </source>
</evidence>
<keyword evidence="7" id="KW-0325">Glycoprotein</keyword>
<keyword evidence="11" id="KW-1185">Reference proteome</keyword>
<evidence type="ECO:0000256" key="6">
    <source>
        <dbReference type="ARBA" id="ARBA00023170"/>
    </source>
</evidence>
<keyword evidence="3" id="KW-1133">Transmembrane helix</keyword>
<evidence type="ECO:0000256" key="8">
    <source>
        <dbReference type="ARBA" id="ARBA00023224"/>
    </source>
</evidence>
<evidence type="ECO:0000313" key="11">
    <source>
        <dbReference type="Proteomes" id="UP000759131"/>
    </source>
</evidence>
<evidence type="ECO:0000256" key="2">
    <source>
        <dbReference type="ARBA" id="ARBA00022692"/>
    </source>
</evidence>
<name>A0A7R9KL39_9ACAR</name>
<dbReference type="Gene3D" id="3.40.50.2300">
    <property type="match status" value="1"/>
</dbReference>
<dbReference type="SUPFAM" id="SSF53822">
    <property type="entry name" value="Periplasmic binding protein-like I"/>
    <property type="match status" value="1"/>
</dbReference>
<sequence>MKEFFNMLYLPPTKVMLFGDACPAVTDPIAKASRFFNLIQLTYADTFTALTPNFFRIVPSEAAFNPARVAVLKNFNWTRVGTIYQNSPRYSLPHSKLLADLDRANIDIVASQSIADELKPEMYLHKFKASNPPFNLYANALQCINAYKEGLYGRRYQWNGMKEFFNMLYLPPTKVMLFGDACPAVTDPIAKASRFFNLIQ</sequence>
<dbReference type="GO" id="GO:0038039">
    <property type="term" value="C:G protein-coupled receptor heterodimeric complex"/>
    <property type="evidence" value="ECO:0007669"/>
    <property type="project" value="TreeGrafter"/>
</dbReference>
<protein>
    <recommendedName>
        <fullName evidence="9">Receptor ligand binding region domain-containing protein</fullName>
    </recommendedName>
</protein>
<dbReference type="Proteomes" id="UP000759131">
    <property type="component" value="Unassembled WGS sequence"/>
</dbReference>